<proteinExistence type="predicted"/>
<protein>
    <submittedName>
        <fullName evidence="2">Uncharacterized protein</fullName>
    </submittedName>
</protein>
<evidence type="ECO:0000313" key="3">
    <source>
        <dbReference type="Proteomes" id="UP000801492"/>
    </source>
</evidence>
<feature type="chain" id="PRO_5035439339" evidence="1">
    <location>
        <begin position="23"/>
        <end position="81"/>
    </location>
</feature>
<reference evidence="2" key="1">
    <citation type="submission" date="2019-08" db="EMBL/GenBank/DDBJ databases">
        <title>The genome of the North American firefly Photinus pyralis.</title>
        <authorList>
            <consortium name="Photinus pyralis genome working group"/>
            <person name="Fallon T.R."/>
            <person name="Sander Lower S.E."/>
            <person name="Weng J.-K."/>
        </authorList>
    </citation>
    <scope>NUCLEOTIDE SEQUENCE</scope>
    <source>
        <strain evidence="2">TRF0915ILg1</strain>
        <tissue evidence="2">Whole body</tissue>
    </source>
</reference>
<gene>
    <name evidence="2" type="ORF">ILUMI_16275</name>
</gene>
<organism evidence="2 3">
    <name type="scientific">Ignelater luminosus</name>
    <name type="common">Cucubano</name>
    <name type="synonym">Pyrophorus luminosus</name>
    <dbReference type="NCBI Taxonomy" id="2038154"/>
    <lineage>
        <taxon>Eukaryota</taxon>
        <taxon>Metazoa</taxon>
        <taxon>Ecdysozoa</taxon>
        <taxon>Arthropoda</taxon>
        <taxon>Hexapoda</taxon>
        <taxon>Insecta</taxon>
        <taxon>Pterygota</taxon>
        <taxon>Neoptera</taxon>
        <taxon>Endopterygota</taxon>
        <taxon>Coleoptera</taxon>
        <taxon>Polyphaga</taxon>
        <taxon>Elateriformia</taxon>
        <taxon>Elateroidea</taxon>
        <taxon>Elateridae</taxon>
        <taxon>Agrypninae</taxon>
        <taxon>Pyrophorini</taxon>
        <taxon>Ignelater</taxon>
    </lineage>
</organism>
<dbReference type="OrthoDB" id="5835829at2759"/>
<sequence length="81" mass="8921">MFLIKTVVIISALLNLTCINDAAKILGIFPNSGYSQYILGSALMKGLANRGHEVTMISAYNQKNPVKNLREISTKVETLHE</sequence>
<dbReference type="Proteomes" id="UP000801492">
    <property type="component" value="Unassembled WGS sequence"/>
</dbReference>
<feature type="non-terminal residue" evidence="2">
    <location>
        <position position="81"/>
    </location>
</feature>
<evidence type="ECO:0000313" key="2">
    <source>
        <dbReference type="EMBL" id="KAF2889898.1"/>
    </source>
</evidence>
<dbReference type="SUPFAM" id="SSF53756">
    <property type="entry name" value="UDP-Glycosyltransferase/glycogen phosphorylase"/>
    <property type="match status" value="1"/>
</dbReference>
<dbReference type="AlphaFoldDB" id="A0A8K0CM32"/>
<keyword evidence="3" id="KW-1185">Reference proteome</keyword>
<feature type="signal peptide" evidence="1">
    <location>
        <begin position="1"/>
        <end position="22"/>
    </location>
</feature>
<dbReference type="EMBL" id="VTPC01060929">
    <property type="protein sequence ID" value="KAF2889898.1"/>
    <property type="molecule type" value="Genomic_DNA"/>
</dbReference>
<accession>A0A8K0CM32</accession>
<keyword evidence="1" id="KW-0732">Signal</keyword>
<name>A0A8K0CM32_IGNLU</name>
<comment type="caution">
    <text evidence="2">The sequence shown here is derived from an EMBL/GenBank/DDBJ whole genome shotgun (WGS) entry which is preliminary data.</text>
</comment>
<evidence type="ECO:0000256" key="1">
    <source>
        <dbReference type="SAM" id="SignalP"/>
    </source>
</evidence>